<reference evidence="2 3" key="1">
    <citation type="submission" date="2019-11" db="EMBL/GenBank/DDBJ databases">
        <title>Gracilibacillus salitolerans sp. nov., a moderate halophile isolated from a saline soil in northwest China.</title>
        <authorList>
            <person name="Gan L."/>
        </authorList>
    </citation>
    <scope>NUCLEOTIDE SEQUENCE [LARGE SCALE GENOMIC DNA]</scope>
    <source>
        <strain evidence="2 3">SCU50</strain>
    </source>
</reference>
<evidence type="ECO:0000313" key="2">
    <source>
        <dbReference type="EMBL" id="QGH36847.1"/>
    </source>
</evidence>
<feature type="domain" description="Regulatory protein YycH" evidence="1">
    <location>
        <begin position="7"/>
        <end position="439"/>
    </location>
</feature>
<dbReference type="InterPro" id="IPR009996">
    <property type="entry name" value="YycH"/>
</dbReference>
<dbReference type="InterPro" id="IPR042274">
    <property type="entry name" value="YycH/YycI_2"/>
</dbReference>
<dbReference type="RefSeq" id="WP_153792855.1">
    <property type="nucleotide sequence ID" value="NZ_CP045915.1"/>
</dbReference>
<sequence>MKIDFEIVKTALLVFLVSLSLLLTLGIWNYQGDYEPSSSNSAADAELNGSDETKKNLVQPSQIVIRDNGSLSGFSEKQDELEVFQNMAEWALYDFETIPADEDIDVNETAHMIELVFPTSIPSTLINEIFTTDDSMLIDSKFKHVYVFIDENKSSQQIVFKNHDQNGIDIRASVQNMTQVVEYFNRMQLTYELIPYLEEELANEHKVYLPRDEANIVGGNFRYETINPDSTNFRTIFFRKPSTIAISRNSLGDQIFSDYQREVVINGYAMEYTNFYTSENQQEQDSSFERTGNTGNFLISSSIDYINSHNGWLTGQGIQYRLYNLNEISNKVDYRMIYQNYPVFSKDNEGLSSMSVMYKNMDEYQYIRPLMQLTFPYERGPTDLMSGQELMEYLHRTERISFNQITDIQLGYRIQQHDQYIDLIPTWCIETYAGWDYVTGDANAVTQGGETNAMGPN</sequence>
<evidence type="ECO:0000313" key="3">
    <source>
        <dbReference type="Proteomes" id="UP000339690"/>
    </source>
</evidence>
<evidence type="ECO:0000259" key="1">
    <source>
        <dbReference type="Pfam" id="PF07435"/>
    </source>
</evidence>
<dbReference type="AlphaFoldDB" id="A0A5Q2TRX0"/>
<dbReference type="KEGG" id="grc:GI584_23575"/>
<protein>
    <recommendedName>
        <fullName evidence="1">Regulatory protein YycH domain-containing protein</fullName>
    </recommendedName>
</protein>
<dbReference type="EMBL" id="CP045915">
    <property type="protein sequence ID" value="QGH36847.1"/>
    <property type="molecule type" value="Genomic_DNA"/>
</dbReference>
<keyword evidence="3" id="KW-1185">Reference proteome</keyword>
<accession>A0A5Q2TRX0</accession>
<name>A0A5Q2TRX0_9BACI</name>
<dbReference type="Proteomes" id="UP000339690">
    <property type="component" value="Chromosome"/>
</dbReference>
<gene>
    <name evidence="2" type="ORF">GI584_23575</name>
</gene>
<organism evidence="2 3">
    <name type="scientific">Gracilibacillus salitolerans</name>
    <dbReference type="NCBI Taxonomy" id="2663022"/>
    <lineage>
        <taxon>Bacteria</taxon>
        <taxon>Bacillati</taxon>
        <taxon>Bacillota</taxon>
        <taxon>Bacilli</taxon>
        <taxon>Bacillales</taxon>
        <taxon>Bacillaceae</taxon>
        <taxon>Gracilibacillus</taxon>
    </lineage>
</organism>
<proteinExistence type="predicted"/>
<dbReference type="Gene3D" id="3.30.310.160">
    <property type="entry name" value="YycH protein, domain 2"/>
    <property type="match status" value="1"/>
</dbReference>
<dbReference type="CDD" id="cd15787">
    <property type="entry name" value="YycH_N"/>
    <property type="match status" value="1"/>
</dbReference>
<dbReference type="Pfam" id="PF07435">
    <property type="entry name" value="YycH"/>
    <property type="match status" value="1"/>
</dbReference>